<dbReference type="Proteomes" id="UP001330749">
    <property type="component" value="Unassembled WGS sequence"/>
</dbReference>
<reference evidence="2 3" key="1">
    <citation type="submission" date="2023-03" db="EMBL/GenBank/DDBJ databases">
        <title>Bacillus Genome Sequencing.</title>
        <authorList>
            <person name="Dunlap C."/>
        </authorList>
    </citation>
    <scope>NUCLEOTIDE SEQUENCE [LARGE SCALE GENOMIC DNA]</scope>
    <source>
        <strain evidence="2 3">B-14544</strain>
    </source>
</reference>
<evidence type="ECO:0000313" key="2">
    <source>
        <dbReference type="EMBL" id="MED3562228.1"/>
    </source>
</evidence>
<dbReference type="Pfam" id="PF10651">
    <property type="entry name" value="BppU_N"/>
    <property type="match status" value="1"/>
</dbReference>
<proteinExistence type="predicted"/>
<feature type="domain" description="BppU N-terminal" evidence="1">
    <location>
        <begin position="5"/>
        <end position="98"/>
    </location>
</feature>
<comment type="caution">
    <text evidence="2">The sequence shown here is derived from an EMBL/GenBank/DDBJ whole genome shotgun (WGS) entry which is preliminary data.</text>
</comment>
<dbReference type="InterPro" id="IPR018913">
    <property type="entry name" value="BppU_N"/>
</dbReference>
<dbReference type="EMBL" id="JARMQG010000084">
    <property type="protein sequence ID" value="MED3562228.1"/>
    <property type="molecule type" value="Genomic_DNA"/>
</dbReference>
<protein>
    <submittedName>
        <fullName evidence="2">BppU family phage baseplate upper protein</fullName>
    </submittedName>
</protein>
<evidence type="ECO:0000259" key="1">
    <source>
        <dbReference type="Pfam" id="PF10651"/>
    </source>
</evidence>
<organism evidence="2 3">
    <name type="scientific">Bacillus xiapuensis</name>
    <dbReference type="NCBI Taxonomy" id="2014075"/>
    <lineage>
        <taxon>Bacteria</taxon>
        <taxon>Bacillati</taxon>
        <taxon>Bacillota</taxon>
        <taxon>Bacilli</taxon>
        <taxon>Bacillales</taxon>
        <taxon>Bacillaceae</taxon>
        <taxon>Bacillus</taxon>
    </lineage>
</organism>
<keyword evidence="3" id="KW-1185">Reference proteome</keyword>
<dbReference type="RefSeq" id="WP_327967129.1">
    <property type="nucleotide sequence ID" value="NZ_JARMQG010000084.1"/>
</dbReference>
<name>A0ABU6N7M4_9BACI</name>
<gene>
    <name evidence="2" type="ORF">P4447_07155</name>
</gene>
<sequence length="313" mass="33435">MTTEIVQGDNGTILELIIQDDNQVIDLTGATVQVVITYKSTGKIKQAVVTDAINGKCEVTLNSDDVLFDGVYSFQATVIFPNGNKFTSNIQRFTVTKKMGFIPNTAGNGNGDPHTEIISGINGHILVNGIDVKVYDDSQVKSDITNLKSSQHTHANKSTLDKLSDDGINLLFNGLTLGNGGSGSSVSDSTTNGNILINGSEVNVYDDTQINSDITKLKANEHNHMNMSVLNLLSTDGINLLFNGAKITFDDSEILNKINLIQNSDVVKRLGVSTNGKLTIDGAEVTIDDPTSPIDGGTFTTTYNTNIVDGGEF</sequence>
<accession>A0ABU6N7M4</accession>
<evidence type="ECO:0000313" key="3">
    <source>
        <dbReference type="Proteomes" id="UP001330749"/>
    </source>
</evidence>
<dbReference type="Gene3D" id="2.60.40.3350">
    <property type="match status" value="1"/>
</dbReference>